<proteinExistence type="predicted"/>
<dbReference type="GO" id="GO:0003676">
    <property type="term" value="F:nucleic acid binding"/>
    <property type="evidence" value="ECO:0007669"/>
    <property type="project" value="InterPro"/>
</dbReference>
<sequence>MTTTHVFIVDTNTFKYHLEYLFAGTGAKDSYIDFNNKPTTSLKPQTEDNLVRMMADSQRIRKGDFIIFYLQQNQSEKVLEGKFYGIFKAKENSSFLDNNDSNQFLKTELKKSLTFRTLIEPWEVYAKGVTEWEALDEIKYIQSPNQMLWSLIYRKLKGNRGNTMITIYESERLFELLRDKNSRQPLSGKHFTFDIAKQEIKQDSKIHNYTGRKEKVNIRPRLIKKYKDKLAFEAHLQLYILQNIGKGTNKTLDNSLINGNGLSIEWLGNEVSCGVGMQRIDIMLSLSLIKENGRLLLPIELKAVEANNKNVIQIQRYVDWLEQYYIPNRKSDIQPVLISKKIEDKTSDDYKEIIDSFKKFNERNNRCIPIKYVEYELKKNKLIFQEINY</sequence>
<dbReference type="AlphaFoldDB" id="A0A7C3SPU7"/>
<protein>
    <submittedName>
        <fullName evidence="1">DUF91 domain-containing protein</fullName>
    </submittedName>
</protein>
<organism evidence="1">
    <name type="scientific">Dictyoglomus turgidum</name>
    <dbReference type="NCBI Taxonomy" id="513050"/>
    <lineage>
        <taxon>Bacteria</taxon>
        <taxon>Pseudomonadati</taxon>
        <taxon>Dictyoglomota</taxon>
        <taxon>Dictyoglomia</taxon>
        <taxon>Dictyoglomales</taxon>
        <taxon>Dictyoglomaceae</taxon>
        <taxon>Dictyoglomus</taxon>
    </lineage>
</organism>
<dbReference type="InterPro" id="IPR011856">
    <property type="entry name" value="tRNA_endonuc-like_dom_sf"/>
</dbReference>
<name>A0A7C3SPU7_9BACT</name>
<gene>
    <name evidence="1" type="ORF">ENV35_06030</name>
</gene>
<evidence type="ECO:0000313" key="1">
    <source>
        <dbReference type="EMBL" id="HGB31416.1"/>
    </source>
</evidence>
<reference evidence="1" key="1">
    <citation type="journal article" date="2020" name="mSystems">
        <title>Genome- and Community-Level Interaction Insights into Carbon Utilization and Element Cycling Functions of Hydrothermarchaeota in Hydrothermal Sediment.</title>
        <authorList>
            <person name="Zhou Z."/>
            <person name="Liu Y."/>
            <person name="Xu W."/>
            <person name="Pan J."/>
            <person name="Luo Z.H."/>
            <person name="Li M."/>
        </authorList>
    </citation>
    <scope>NUCLEOTIDE SEQUENCE [LARGE SCALE GENOMIC DNA]</scope>
    <source>
        <strain evidence="1">SpSt-751</strain>
    </source>
</reference>
<dbReference type="Gene3D" id="3.10.590.10">
    <property type="entry name" value="ph1033 like domains"/>
    <property type="match status" value="1"/>
</dbReference>
<dbReference type="EMBL" id="DTGA01000148">
    <property type="protein sequence ID" value="HGB31416.1"/>
    <property type="molecule type" value="Genomic_DNA"/>
</dbReference>
<accession>A0A7C3SPU7</accession>
<dbReference type="Gene3D" id="3.40.1350.10">
    <property type="match status" value="1"/>
</dbReference>
<comment type="caution">
    <text evidence="1">The sequence shown here is derived from an EMBL/GenBank/DDBJ whole genome shotgun (WGS) entry which is preliminary data.</text>
</comment>